<reference evidence="14" key="1">
    <citation type="submission" date="2020-11" db="EMBL/GenBank/DDBJ databases">
        <authorList>
            <consortium name="DOE Joint Genome Institute"/>
            <person name="Ahrendt S."/>
            <person name="Riley R."/>
            <person name="Andreopoulos W."/>
            <person name="Labutti K."/>
            <person name="Pangilinan J."/>
            <person name="Ruiz-Duenas F.J."/>
            <person name="Barrasa J.M."/>
            <person name="Sanchez-Garcia M."/>
            <person name="Camarero S."/>
            <person name="Miyauchi S."/>
            <person name="Serrano A."/>
            <person name="Linde D."/>
            <person name="Babiker R."/>
            <person name="Drula E."/>
            <person name="Ayuso-Fernandez I."/>
            <person name="Pacheco R."/>
            <person name="Padilla G."/>
            <person name="Ferreira P."/>
            <person name="Barriuso J."/>
            <person name="Kellner H."/>
            <person name="Castanera R."/>
            <person name="Alfaro M."/>
            <person name="Ramirez L."/>
            <person name="Pisabarro A.G."/>
            <person name="Kuo A."/>
            <person name="Tritt A."/>
            <person name="Lipzen A."/>
            <person name="He G."/>
            <person name="Yan M."/>
            <person name="Ng V."/>
            <person name="Cullen D."/>
            <person name="Martin F."/>
            <person name="Rosso M.-N."/>
            <person name="Henrissat B."/>
            <person name="Hibbett D."/>
            <person name="Martinez A.T."/>
            <person name="Grigoriev I.V."/>
        </authorList>
    </citation>
    <scope>NUCLEOTIDE SEQUENCE</scope>
    <source>
        <strain evidence="14">CBS 247.69</strain>
    </source>
</reference>
<evidence type="ECO:0000256" key="9">
    <source>
        <dbReference type="ARBA" id="ARBA00023010"/>
    </source>
</evidence>
<comment type="caution">
    <text evidence="14">The sequence shown here is derived from an EMBL/GenBank/DDBJ whole genome shotgun (WGS) entry which is preliminary data.</text>
</comment>
<keyword evidence="9 12" id="KW-0811">Translocation</keyword>
<protein>
    <recommendedName>
        <fullName evidence="12">Presequence translocated-associated motor subunit PAM17</fullName>
    </recommendedName>
</protein>
<feature type="region of interest" description="Disordered" evidence="13">
    <location>
        <begin position="27"/>
        <end position="48"/>
    </location>
</feature>
<keyword evidence="15" id="KW-1185">Reference proteome</keyword>
<evidence type="ECO:0000256" key="12">
    <source>
        <dbReference type="RuleBase" id="RU367146"/>
    </source>
</evidence>
<evidence type="ECO:0000256" key="8">
    <source>
        <dbReference type="ARBA" id="ARBA00022989"/>
    </source>
</evidence>
<feature type="transmembrane region" description="Helical" evidence="12">
    <location>
        <begin position="70"/>
        <end position="89"/>
    </location>
</feature>
<keyword evidence="10 12" id="KW-0496">Mitochondrion</keyword>
<evidence type="ECO:0000256" key="13">
    <source>
        <dbReference type="SAM" id="MobiDB-lite"/>
    </source>
</evidence>
<evidence type="ECO:0000256" key="2">
    <source>
        <dbReference type="ARBA" id="ARBA00006837"/>
    </source>
</evidence>
<dbReference type="AlphaFoldDB" id="A0A9P5YKA8"/>
<evidence type="ECO:0000256" key="10">
    <source>
        <dbReference type="ARBA" id="ARBA00023128"/>
    </source>
</evidence>
<evidence type="ECO:0000313" key="14">
    <source>
        <dbReference type="EMBL" id="KAF9469381.1"/>
    </source>
</evidence>
<dbReference type="Proteomes" id="UP000807353">
    <property type="component" value="Unassembled WGS sequence"/>
</dbReference>
<dbReference type="OrthoDB" id="5970083at2759"/>
<keyword evidence="3 12" id="KW-0813">Transport</keyword>
<proteinExistence type="inferred from homology"/>
<keyword evidence="6 12" id="KW-0653">Protein transport</keyword>
<sequence length="201" mass="22274">MNMLGTRCPARPLGLPFRFAGRQLSRKQISGSRPKTTSAGQTANQGQTGERLSWPEYLAIRGGKRKWQTAITVPCALLGFFGGAAYFGSLETDPTKPIMGIDPFFFYGLCTVGCVGVGALIGPTIGSAVWRSTHKKNLALIDSMDRAFYQRIAKNRVDANLQSPTNPVPDYYGEKIGSLHQYRQWLRDQAKYKRKALLPEE</sequence>
<comment type="function">
    <text evidence="12">Component of the PAM complex, a complex required for the translocation of transit peptide-containing proteins from the inner membrane into the mitochondrial matrix in an ATP-dependent manner.</text>
</comment>
<evidence type="ECO:0000256" key="7">
    <source>
        <dbReference type="ARBA" id="ARBA00022946"/>
    </source>
</evidence>
<dbReference type="PANTHER" id="PTHR28021:SF1">
    <property type="entry name" value="PRESEQUENCE TRANSLOCATED-ASSOCIATED MOTOR SUBUNIT PAM17, MITOCHONDRIAL"/>
    <property type="match status" value="1"/>
</dbReference>
<dbReference type="InterPro" id="IPR013875">
    <property type="entry name" value="Pam17"/>
</dbReference>
<feature type="transmembrane region" description="Helical" evidence="12">
    <location>
        <begin position="104"/>
        <end position="130"/>
    </location>
</feature>
<dbReference type="GO" id="GO:0001405">
    <property type="term" value="C:PAM complex, Tim23 associated import motor"/>
    <property type="evidence" value="ECO:0007669"/>
    <property type="project" value="UniProtKB-UniRule"/>
</dbReference>
<evidence type="ECO:0000256" key="3">
    <source>
        <dbReference type="ARBA" id="ARBA00022448"/>
    </source>
</evidence>
<comment type="subunit">
    <text evidence="12">Component of the PAM complex.</text>
</comment>
<dbReference type="GO" id="GO:0030150">
    <property type="term" value="P:protein import into mitochondrial matrix"/>
    <property type="evidence" value="ECO:0007669"/>
    <property type="project" value="UniProtKB-UniRule"/>
</dbReference>
<name>A0A9P5YKA8_9AGAR</name>
<organism evidence="14 15">
    <name type="scientific">Collybia nuda</name>
    <dbReference type="NCBI Taxonomy" id="64659"/>
    <lineage>
        <taxon>Eukaryota</taxon>
        <taxon>Fungi</taxon>
        <taxon>Dikarya</taxon>
        <taxon>Basidiomycota</taxon>
        <taxon>Agaricomycotina</taxon>
        <taxon>Agaricomycetes</taxon>
        <taxon>Agaricomycetidae</taxon>
        <taxon>Agaricales</taxon>
        <taxon>Tricholomatineae</taxon>
        <taxon>Clitocybaceae</taxon>
        <taxon>Collybia</taxon>
    </lineage>
</organism>
<comment type="subcellular location">
    <subcellularLocation>
        <location evidence="1 12">Mitochondrion inner membrane</location>
        <topology evidence="1 12">Multi-pass membrane protein</topology>
    </subcellularLocation>
</comment>
<gene>
    <name evidence="14" type="ORF">BDZ94DRAFT_1244318</name>
</gene>
<dbReference type="Pfam" id="PF08566">
    <property type="entry name" value="Pam17"/>
    <property type="match status" value="1"/>
</dbReference>
<keyword evidence="5 12" id="KW-0999">Mitochondrion inner membrane</keyword>
<evidence type="ECO:0000256" key="4">
    <source>
        <dbReference type="ARBA" id="ARBA00022692"/>
    </source>
</evidence>
<evidence type="ECO:0000256" key="6">
    <source>
        <dbReference type="ARBA" id="ARBA00022927"/>
    </source>
</evidence>
<evidence type="ECO:0000256" key="11">
    <source>
        <dbReference type="ARBA" id="ARBA00023136"/>
    </source>
</evidence>
<evidence type="ECO:0000256" key="1">
    <source>
        <dbReference type="ARBA" id="ARBA00004448"/>
    </source>
</evidence>
<dbReference type="EMBL" id="MU150230">
    <property type="protein sequence ID" value="KAF9469381.1"/>
    <property type="molecule type" value="Genomic_DNA"/>
</dbReference>
<accession>A0A9P5YKA8</accession>
<keyword evidence="4 12" id="KW-0812">Transmembrane</keyword>
<dbReference type="PANTHER" id="PTHR28021">
    <property type="entry name" value="PRESEQUENCE TRANSLOCATED-ASSOCIATED MOTOR SUBUNIT PAM17, MITOCHONDRIAL"/>
    <property type="match status" value="1"/>
</dbReference>
<keyword evidence="7" id="KW-0809">Transit peptide</keyword>
<keyword evidence="11 12" id="KW-0472">Membrane</keyword>
<evidence type="ECO:0000313" key="15">
    <source>
        <dbReference type="Proteomes" id="UP000807353"/>
    </source>
</evidence>
<evidence type="ECO:0000256" key="5">
    <source>
        <dbReference type="ARBA" id="ARBA00022792"/>
    </source>
</evidence>
<comment type="similarity">
    <text evidence="2 12">Belongs to the PAM17 family.</text>
</comment>
<keyword evidence="8 12" id="KW-1133">Transmembrane helix</keyword>